<dbReference type="EMBL" id="CP026246">
    <property type="protein sequence ID" value="AWO99576.1"/>
    <property type="molecule type" value="Genomic_DNA"/>
</dbReference>
<reference evidence="1 2" key="1">
    <citation type="submission" date="2017-12" db="EMBL/GenBank/DDBJ databases">
        <title>Integrating genomic resources of turbot (Scophthalmus maximus) in depth evaluation of genetic and physical mapping variation across individuals.</title>
        <authorList>
            <person name="Martinez P."/>
        </authorList>
    </citation>
    <scope>NUCLEOTIDE SEQUENCE [LARGE SCALE GENOMIC DNA]</scope>
</reference>
<dbReference type="AlphaFoldDB" id="A0A2U9B6L5"/>
<gene>
    <name evidence="1" type="ORF">SMAX5B_015311</name>
</gene>
<accession>A0A2U9B6L5</accession>
<evidence type="ECO:0000313" key="1">
    <source>
        <dbReference type="EMBL" id="AWO99576.1"/>
    </source>
</evidence>
<name>A0A2U9B6L5_SCOMX</name>
<organism evidence="1 2">
    <name type="scientific">Scophthalmus maximus</name>
    <name type="common">Turbot</name>
    <name type="synonym">Psetta maxima</name>
    <dbReference type="NCBI Taxonomy" id="52904"/>
    <lineage>
        <taxon>Eukaryota</taxon>
        <taxon>Metazoa</taxon>
        <taxon>Chordata</taxon>
        <taxon>Craniata</taxon>
        <taxon>Vertebrata</taxon>
        <taxon>Euteleostomi</taxon>
        <taxon>Actinopterygii</taxon>
        <taxon>Neopterygii</taxon>
        <taxon>Teleostei</taxon>
        <taxon>Neoteleostei</taxon>
        <taxon>Acanthomorphata</taxon>
        <taxon>Carangaria</taxon>
        <taxon>Pleuronectiformes</taxon>
        <taxon>Pleuronectoidei</taxon>
        <taxon>Scophthalmidae</taxon>
        <taxon>Scophthalmus</taxon>
    </lineage>
</organism>
<evidence type="ECO:0000313" key="2">
    <source>
        <dbReference type="Proteomes" id="UP000246464"/>
    </source>
</evidence>
<dbReference type="Proteomes" id="UP000246464">
    <property type="component" value="Chromosome 4"/>
</dbReference>
<proteinExistence type="predicted"/>
<sequence length="65" mass="7299">MEMFTSPQNFVWACDAAFHYTSESCFESQVTSQDESEDIQGNVTKESHVIGDNFKSEAKVLDKSS</sequence>
<protein>
    <submittedName>
        <fullName evidence="1">Uncharacterized protein</fullName>
    </submittedName>
</protein>
<keyword evidence="2" id="KW-1185">Reference proteome</keyword>